<dbReference type="WBParaSite" id="EVEC_0001204301-mRNA-1">
    <property type="protein sequence ID" value="EVEC_0001204301-mRNA-1"/>
    <property type="gene ID" value="EVEC_0001204301"/>
</dbReference>
<feature type="transmembrane region" description="Helical" evidence="6">
    <location>
        <begin position="264"/>
        <end position="284"/>
    </location>
</feature>
<evidence type="ECO:0000256" key="1">
    <source>
        <dbReference type="ARBA" id="ARBA00004141"/>
    </source>
</evidence>
<feature type="domain" description="Major facilitator superfamily (MFS) profile" evidence="7">
    <location>
        <begin position="99"/>
        <end position="327"/>
    </location>
</feature>
<reference evidence="8 9" key="2">
    <citation type="submission" date="2018-10" db="EMBL/GenBank/DDBJ databases">
        <authorList>
            <consortium name="Pathogen Informatics"/>
        </authorList>
    </citation>
    <scope>NUCLEOTIDE SEQUENCE [LARGE SCALE GENOMIC DNA]</scope>
</reference>
<keyword evidence="9" id="KW-1185">Reference proteome</keyword>
<gene>
    <name evidence="8" type="ORF">EVEC_LOCUS11288</name>
</gene>
<evidence type="ECO:0000313" key="10">
    <source>
        <dbReference type="WBParaSite" id="EVEC_0001204301-mRNA-1"/>
    </source>
</evidence>
<feature type="transmembrane region" description="Helical" evidence="6">
    <location>
        <begin position="229"/>
        <end position="252"/>
    </location>
</feature>
<feature type="transmembrane region" description="Helical" evidence="6">
    <location>
        <begin position="94"/>
        <end position="120"/>
    </location>
</feature>
<dbReference type="PANTHER" id="PTHR43184:SF12">
    <property type="entry name" value="SUGAR PHOSPHATE EXCHANGER 3"/>
    <property type="match status" value="1"/>
</dbReference>
<reference evidence="10" key="1">
    <citation type="submission" date="2017-02" db="UniProtKB">
        <authorList>
            <consortium name="WormBaseParasite"/>
        </authorList>
    </citation>
    <scope>IDENTIFICATION</scope>
</reference>
<dbReference type="InterPro" id="IPR036259">
    <property type="entry name" value="MFS_trans_sf"/>
</dbReference>
<evidence type="ECO:0000256" key="5">
    <source>
        <dbReference type="SAM" id="MobiDB-lite"/>
    </source>
</evidence>
<dbReference type="Gene3D" id="1.20.1250.20">
    <property type="entry name" value="MFS general substrate transporter like domains"/>
    <property type="match status" value="1"/>
</dbReference>
<accession>A0A0N4VM92</accession>
<dbReference type="EMBL" id="UXUI01011834">
    <property type="protein sequence ID" value="VDD96537.1"/>
    <property type="molecule type" value="Genomic_DNA"/>
</dbReference>
<dbReference type="GO" id="GO:0022857">
    <property type="term" value="F:transmembrane transporter activity"/>
    <property type="evidence" value="ECO:0007669"/>
    <property type="project" value="InterPro"/>
</dbReference>
<dbReference type="OrthoDB" id="3639251at2759"/>
<evidence type="ECO:0000313" key="9">
    <source>
        <dbReference type="Proteomes" id="UP000274131"/>
    </source>
</evidence>
<proteinExistence type="predicted"/>
<name>A0A0N4VM92_ENTVE</name>
<evidence type="ECO:0000256" key="2">
    <source>
        <dbReference type="ARBA" id="ARBA00022692"/>
    </source>
</evidence>
<evidence type="ECO:0000256" key="4">
    <source>
        <dbReference type="ARBA" id="ARBA00023136"/>
    </source>
</evidence>
<organism evidence="10">
    <name type="scientific">Enterobius vermicularis</name>
    <name type="common">Human pinworm</name>
    <dbReference type="NCBI Taxonomy" id="51028"/>
    <lineage>
        <taxon>Eukaryota</taxon>
        <taxon>Metazoa</taxon>
        <taxon>Ecdysozoa</taxon>
        <taxon>Nematoda</taxon>
        <taxon>Chromadorea</taxon>
        <taxon>Rhabditida</taxon>
        <taxon>Spirurina</taxon>
        <taxon>Oxyuridomorpha</taxon>
        <taxon>Oxyuroidea</taxon>
        <taxon>Oxyuridae</taxon>
        <taxon>Enterobius</taxon>
    </lineage>
</organism>
<dbReference type="Proteomes" id="UP000274131">
    <property type="component" value="Unassembled WGS sequence"/>
</dbReference>
<dbReference type="STRING" id="51028.A0A0N4VM92"/>
<keyword evidence="2 6" id="KW-0812">Transmembrane</keyword>
<sequence>MGNWFGHGTHGAVLGLWSSCASVGNILGTMIASHALLYGYEVFFTIYDLCLRVQCFIIVTWQFCRAPISAFIPTFQLLTGLVERPKPVGFFRAWLLPGVLSYSLAYACLKMVNYSFFFWLPFYLHNNFHWEEAVADALSVWYDWGGILAAVLAGVLSDKCRSRTPIVVAMLAISMGALFAYAKSPKDIVINSLLMAVTGFFIGGPANLVSAAISADLGKAEEIRGSAEALSTVTGIVDGTGSIGASVGQILLPVIQNSAGWSSVFYMFILMIFLTVICLLPLMFKEIRSRRRIHYEALPEDDNYVQTSVASDSEPELDSDQSIRSLP</sequence>
<keyword evidence="3 6" id="KW-1133">Transmembrane helix</keyword>
<dbReference type="AlphaFoldDB" id="A0A0N4VM92"/>
<dbReference type="GO" id="GO:0005789">
    <property type="term" value="C:endoplasmic reticulum membrane"/>
    <property type="evidence" value="ECO:0007669"/>
    <property type="project" value="TreeGrafter"/>
</dbReference>
<feature type="transmembrane region" description="Helical" evidence="6">
    <location>
        <begin position="140"/>
        <end position="157"/>
    </location>
</feature>
<dbReference type="InterPro" id="IPR020846">
    <property type="entry name" value="MFS_dom"/>
</dbReference>
<evidence type="ECO:0000256" key="6">
    <source>
        <dbReference type="SAM" id="Phobius"/>
    </source>
</evidence>
<feature type="region of interest" description="Disordered" evidence="5">
    <location>
        <begin position="306"/>
        <end position="327"/>
    </location>
</feature>
<evidence type="ECO:0000313" key="8">
    <source>
        <dbReference type="EMBL" id="VDD96537.1"/>
    </source>
</evidence>
<comment type="subcellular location">
    <subcellularLocation>
        <location evidence="1">Membrane</location>
        <topology evidence="1">Multi-pass membrane protein</topology>
    </subcellularLocation>
</comment>
<dbReference type="Pfam" id="PF07690">
    <property type="entry name" value="MFS_1"/>
    <property type="match status" value="1"/>
</dbReference>
<feature type="transmembrane region" description="Helical" evidence="6">
    <location>
        <begin position="188"/>
        <end position="209"/>
    </location>
</feature>
<evidence type="ECO:0000256" key="3">
    <source>
        <dbReference type="ARBA" id="ARBA00022989"/>
    </source>
</evidence>
<dbReference type="PANTHER" id="PTHR43184">
    <property type="entry name" value="MAJOR FACILITATOR SUPERFAMILY TRANSPORTER 16, ISOFORM B"/>
    <property type="match status" value="1"/>
</dbReference>
<keyword evidence="4 6" id="KW-0472">Membrane</keyword>
<protein>
    <submittedName>
        <fullName evidence="10">MFS domain-containing protein</fullName>
    </submittedName>
</protein>
<dbReference type="InterPro" id="IPR011701">
    <property type="entry name" value="MFS"/>
</dbReference>
<dbReference type="PROSITE" id="PS50850">
    <property type="entry name" value="MFS"/>
    <property type="match status" value="1"/>
</dbReference>
<evidence type="ECO:0000259" key="7">
    <source>
        <dbReference type="PROSITE" id="PS50850"/>
    </source>
</evidence>
<feature type="transmembrane region" description="Helical" evidence="6">
    <location>
        <begin position="164"/>
        <end position="182"/>
    </location>
</feature>
<dbReference type="SUPFAM" id="SSF103473">
    <property type="entry name" value="MFS general substrate transporter"/>
    <property type="match status" value="1"/>
</dbReference>